<feature type="binding site" evidence="14">
    <location>
        <position position="146"/>
    </location>
    <ligand>
        <name>L-threonine</name>
        <dbReference type="ChEBI" id="CHEBI:57926"/>
    </ligand>
</feature>
<dbReference type="Proteomes" id="UP000199071">
    <property type="component" value="Unassembled WGS sequence"/>
</dbReference>
<gene>
    <name evidence="16" type="ORF">SAMN02982931_02089</name>
</gene>
<evidence type="ECO:0000256" key="13">
    <source>
        <dbReference type="PIRNR" id="PIRNR004930"/>
    </source>
</evidence>
<dbReference type="PROSITE" id="PS51163">
    <property type="entry name" value="YRDC"/>
    <property type="match status" value="1"/>
</dbReference>
<organism evidence="16 17">
    <name type="scientific">Bauldia litoralis</name>
    <dbReference type="NCBI Taxonomy" id="665467"/>
    <lineage>
        <taxon>Bacteria</taxon>
        <taxon>Pseudomonadati</taxon>
        <taxon>Pseudomonadota</taxon>
        <taxon>Alphaproteobacteria</taxon>
        <taxon>Hyphomicrobiales</taxon>
        <taxon>Kaistiaceae</taxon>
        <taxon>Bauldia</taxon>
    </lineage>
</organism>
<feature type="binding site" evidence="14">
    <location>
        <position position="122"/>
    </location>
    <ligand>
        <name>L-threonine</name>
        <dbReference type="ChEBI" id="CHEBI:57926"/>
    </ligand>
</feature>
<dbReference type="SUPFAM" id="SSF55821">
    <property type="entry name" value="YrdC/RibB"/>
    <property type="match status" value="1"/>
</dbReference>
<keyword evidence="9 13" id="KW-0547">Nucleotide-binding</keyword>
<protein>
    <recommendedName>
        <fullName evidence="4 13">Threonylcarbamoyl-AMP synthase</fullName>
        <shortName evidence="13">TC-AMP synthase</shortName>
        <ecNumber evidence="3 13">2.7.7.87</ecNumber>
    </recommendedName>
    <alternativeName>
        <fullName evidence="11 13">L-threonylcarbamoyladenylate synthase</fullName>
    </alternativeName>
</protein>
<feature type="binding site" evidence="14">
    <location>
        <position position="71"/>
    </location>
    <ligand>
        <name>L-threonine</name>
        <dbReference type="ChEBI" id="CHEBI:57926"/>
    </ligand>
</feature>
<feature type="binding site" evidence="14">
    <location>
        <position position="66"/>
    </location>
    <ligand>
        <name>ATP</name>
        <dbReference type="ChEBI" id="CHEBI:30616"/>
    </ligand>
</feature>
<dbReference type="InterPro" id="IPR050156">
    <property type="entry name" value="TC-AMP_synthase_SUA5"/>
</dbReference>
<evidence type="ECO:0000259" key="15">
    <source>
        <dbReference type="PROSITE" id="PS51163"/>
    </source>
</evidence>
<keyword evidence="5 13" id="KW-0963">Cytoplasm</keyword>
<dbReference type="EC" id="2.7.7.87" evidence="3 13"/>
<evidence type="ECO:0000256" key="6">
    <source>
        <dbReference type="ARBA" id="ARBA00022679"/>
    </source>
</evidence>
<keyword evidence="6 13" id="KW-0808">Transferase</keyword>
<evidence type="ECO:0000256" key="8">
    <source>
        <dbReference type="ARBA" id="ARBA00022695"/>
    </source>
</evidence>
<dbReference type="Gene3D" id="3.90.870.10">
    <property type="entry name" value="DHBP synthase"/>
    <property type="match status" value="1"/>
</dbReference>
<evidence type="ECO:0000256" key="12">
    <source>
        <dbReference type="ARBA" id="ARBA00048366"/>
    </source>
</evidence>
<dbReference type="AlphaFoldDB" id="A0A1G6C5L7"/>
<feature type="domain" description="YrdC-like" evidence="15">
    <location>
        <begin position="17"/>
        <end position="204"/>
    </location>
</feature>
<dbReference type="GO" id="GO:0061710">
    <property type="term" value="F:L-threonylcarbamoyladenylate synthase"/>
    <property type="evidence" value="ECO:0007669"/>
    <property type="project" value="UniProtKB-EC"/>
</dbReference>
<proteinExistence type="inferred from homology"/>
<dbReference type="PIRSF" id="PIRSF004930">
    <property type="entry name" value="Tln_factor_SUA5"/>
    <property type="match status" value="1"/>
</dbReference>
<comment type="subcellular location">
    <subcellularLocation>
        <location evidence="1 13">Cytoplasm</location>
    </subcellularLocation>
</comment>
<evidence type="ECO:0000256" key="11">
    <source>
        <dbReference type="ARBA" id="ARBA00029774"/>
    </source>
</evidence>
<dbReference type="Gene3D" id="3.40.50.11030">
    <property type="entry name" value="Threonylcarbamoyl-AMP synthase, C-terminal domain"/>
    <property type="match status" value="1"/>
</dbReference>
<comment type="function">
    <text evidence="13">Required for the formation of a threonylcarbamoyl group on adenosine at position 37 (t(6)A37) in tRNAs that read codons beginning with adenine.</text>
</comment>
<feature type="binding site" evidence="14">
    <location>
        <position position="148"/>
    </location>
    <ligand>
        <name>ATP</name>
        <dbReference type="ChEBI" id="CHEBI:30616"/>
    </ligand>
</feature>
<evidence type="ECO:0000256" key="10">
    <source>
        <dbReference type="ARBA" id="ARBA00022840"/>
    </source>
</evidence>
<feature type="binding site" evidence="14">
    <location>
        <position position="62"/>
    </location>
    <ligand>
        <name>ATP</name>
        <dbReference type="ChEBI" id="CHEBI:30616"/>
    </ligand>
</feature>
<evidence type="ECO:0000313" key="16">
    <source>
        <dbReference type="EMBL" id="SDB28170.1"/>
    </source>
</evidence>
<keyword evidence="8 13" id="KW-0548">Nucleotidyltransferase</keyword>
<evidence type="ECO:0000256" key="9">
    <source>
        <dbReference type="ARBA" id="ARBA00022741"/>
    </source>
</evidence>
<evidence type="ECO:0000256" key="5">
    <source>
        <dbReference type="ARBA" id="ARBA00022490"/>
    </source>
</evidence>
<dbReference type="InterPro" id="IPR006070">
    <property type="entry name" value="Sua5-like_dom"/>
</dbReference>
<dbReference type="EMBL" id="FMXQ01000004">
    <property type="protein sequence ID" value="SDB28170.1"/>
    <property type="molecule type" value="Genomic_DNA"/>
</dbReference>
<dbReference type="GO" id="GO:0005737">
    <property type="term" value="C:cytoplasm"/>
    <property type="evidence" value="ECO:0007669"/>
    <property type="project" value="UniProtKB-SubCell"/>
</dbReference>
<evidence type="ECO:0000256" key="4">
    <source>
        <dbReference type="ARBA" id="ARBA00015492"/>
    </source>
</evidence>
<dbReference type="GO" id="GO:0006450">
    <property type="term" value="P:regulation of translational fidelity"/>
    <property type="evidence" value="ECO:0007669"/>
    <property type="project" value="TreeGrafter"/>
</dbReference>
<feature type="binding site" evidence="14">
    <location>
        <position position="39"/>
    </location>
    <ligand>
        <name>L-threonine</name>
        <dbReference type="ChEBI" id="CHEBI:57926"/>
    </ligand>
</feature>
<keyword evidence="17" id="KW-1185">Reference proteome</keyword>
<evidence type="ECO:0000256" key="1">
    <source>
        <dbReference type="ARBA" id="ARBA00004496"/>
    </source>
</evidence>
<dbReference type="PANTHER" id="PTHR17490:SF16">
    <property type="entry name" value="THREONYLCARBAMOYL-AMP SYNTHASE"/>
    <property type="match status" value="1"/>
</dbReference>
<keyword evidence="7 13" id="KW-0819">tRNA processing</keyword>
<reference evidence="16 17" key="1">
    <citation type="submission" date="2016-10" db="EMBL/GenBank/DDBJ databases">
        <authorList>
            <person name="de Groot N.N."/>
        </authorList>
    </citation>
    <scope>NUCLEOTIDE SEQUENCE [LARGE SCALE GENOMIC DNA]</scope>
    <source>
        <strain evidence="16 17">ATCC 35022</strain>
    </source>
</reference>
<feature type="binding site" evidence="14">
    <location>
        <position position="236"/>
    </location>
    <ligand>
        <name>ATP</name>
        <dbReference type="ChEBI" id="CHEBI:30616"/>
    </ligand>
</feature>
<dbReference type="STRING" id="665467.SAMN02982931_02089"/>
<dbReference type="InterPro" id="IPR038385">
    <property type="entry name" value="Sua5/YwlC_C"/>
</dbReference>
<dbReference type="GO" id="GO:0003725">
    <property type="term" value="F:double-stranded RNA binding"/>
    <property type="evidence" value="ECO:0007669"/>
    <property type="project" value="UniProtKB-UniRule"/>
</dbReference>
<dbReference type="InterPro" id="IPR017945">
    <property type="entry name" value="DHBP_synth_RibB-like_a/b_dom"/>
</dbReference>
<feature type="binding site" evidence="14">
    <location>
        <position position="126"/>
    </location>
    <ligand>
        <name>L-threonine</name>
        <dbReference type="ChEBI" id="CHEBI:57926"/>
    </ligand>
</feature>
<keyword evidence="10 13" id="KW-0067">ATP-binding</keyword>
<feature type="binding site" evidence="14">
    <location>
        <position position="156"/>
    </location>
    <ligand>
        <name>ATP</name>
        <dbReference type="ChEBI" id="CHEBI:30616"/>
    </ligand>
</feature>
<evidence type="ECO:0000313" key="17">
    <source>
        <dbReference type="Proteomes" id="UP000199071"/>
    </source>
</evidence>
<dbReference type="InterPro" id="IPR010923">
    <property type="entry name" value="T(6)A37_SUA5"/>
</dbReference>
<feature type="binding site" evidence="14">
    <location>
        <position position="186"/>
    </location>
    <ligand>
        <name>L-threonine</name>
        <dbReference type="ChEBI" id="CHEBI:57926"/>
    </ligand>
</feature>
<comment type="catalytic activity">
    <reaction evidence="12 13">
        <text>L-threonine + hydrogencarbonate + ATP = L-threonylcarbamoyladenylate + diphosphate + H2O</text>
        <dbReference type="Rhea" id="RHEA:36407"/>
        <dbReference type="ChEBI" id="CHEBI:15377"/>
        <dbReference type="ChEBI" id="CHEBI:17544"/>
        <dbReference type="ChEBI" id="CHEBI:30616"/>
        <dbReference type="ChEBI" id="CHEBI:33019"/>
        <dbReference type="ChEBI" id="CHEBI:57926"/>
        <dbReference type="ChEBI" id="CHEBI:73682"/>
        <dbReference type="EC" id="2.7.7.87"/>
    </reaction>
</comment>
<evidence type="ECO:0000256" key="14">
    <source>
        <dbReference type="PIRSR" id="PIRSR004930-1"/>
    </source>
</evidence>
<feature type="binding site" evidence="14">
    <location>
        <position position="200"/>
    </location>
    <ligand>
        <name>ATP</name>
        <dbReference type="ChEBI" id="CHEBI:30616"/>
    </ligand>
</feature>
<accession>A0A1G6C5L7</accession>
<dbReference type="Pfam" id="PF03481">
    <property type="entry name" value="Sua5_C"/>
    <property type="match status" value="1"/>
</dbReference>
<dbReference type="NCBIfam" id="TIGR00057">
    <property type="entry name" value="L-threonylcarbamoyladenylate synthase"/>
    <property type="match status" value="1"/>
</dbReference>
<comment type="similarity">
    <text evidence="2 13">Belongs to the SUA5 family.</text>
</comment>
<dbReference type="InterPro" id="IPR005145">
    <property type="entry name" value="Sua5_C"/>
</dbReference>
<dbReference type="GO" id="GO:0000049">
    <property type="term" value="F:tRNA binding"/>
    <property type="evidence" value="ECO:0007669"/>
    <property type="project" value="TreeGrafter"/>
</dbReference>
<sequence length="328" mass="33431">MPGLPEIFEMSNPARFDAGIAAAADSLRRGALVGMPTETVYGLAADASSGEAIAGIYSTKSRPRFNPLIIHDFSIEAAMGLGTFPPLARTLAEAFWPGPLTLVVPRRRSAAIADLATAGLDTIALRVPAHPVARALITAFGRPVAAPSANRSGHVSPTTAAHVATDLGDRVAVILDAGPTGIGVESTIVGLTDETPRLLRSGGVPRDAIEAAIGRPLAAPAEANAPVAPGMLRSHYAPAAHVRLNAETVRPGEALLAFGEPLPAGAEQAAATINLSRSGDLGEAAARLFSALRELDGTAATIAVAPIPDHGLGEAINDRLTRAAAPRG</sequence>
<dbReference type="Pfam" id="PF01300">
    <property type="entry name" value="Sua5_yciO_yrdC"/>
    <property type="match status" value="1"/>
</dbReference>
<evidence type="ECO:0000256" key="2">
    <source>
        <dbReference type="ARBA" id="ARBA00007663"/>
    </source>
</evidence>
<dbReference type="GO" id="GO:0005524">
    <property type="term" value="F:ATP binding"/>
    <property type="evidence" value="ECO:0007669"/>
    <property type="project" value="UniProtKB-UniRule"/>
</dbReference>
<name>A0A1G6C5L7_9HYPH</name>
<evidence type="ECO:0000256" key="7">
    <source>
        <dbReference type="ARBA" id="ARBA00022694"/>
    </source>
</evidence>
<evidence type="ECO:0000256" key="3">
    <source>
        <dbReference type="ARBA" id="ARBA00012584"/>
    </source>
</evidence>
<dbReference type="PANTHER" id="PTHR17490">
    <property type="entry name" value="SUA5"/>
    <property type="match status" value="1"/>
</dbReference>
<dbReference type="GO" id="GO:0008033">
    <property type="term" value="P:tRNA processing"/>
    <property type="evidence" value="ECO:0007669"/>
    <property type="project" value="UniProtKB-KW"/>
</dbReference>